<dbReference type="RefSeq" id="WP_006870899.1">
    <property type="nucleotide sequence ID" value="NZ_JH413822.1"/>
</dbReference>
<dbReference type="AlphaFoldDB" id="G9ENZ5"/>
<name>G9ENZ5_9GAMM</name>
<organism evidence="1 2">
    <name type="scientific">Legionella drancourtii LLAP12</name>
    <dbReference type="NCBI Taxonomy" id="658187"/>
    <lineage>
        <taxon>Bacteria</taxon>
        <taxon>Pseudomonadati</taxon>
        <taxon>Pseudomonadota</taxon>
        <taxon>Gammaproteobacteria</taxon>
        <taxon>Legionellales</taxon>
        <taxon>Legionellaceae</taxon>
        <taxon>Legionella</taxon>
    </lineage>
</organism>
<keyword evidence="2" id="KW-1185">Reference proteome</keyword>
<evidence type="ECO:0000313" key="2">
    <source>
        <dbReference type="Proteomes" id="UP000002770"/>
    </source>
</evidence>
<accession>G9ENZ5</accession>
<dbReference type="InParanoid" id="G9ENZ5"/>
<dbReference type="HOGENOM" id="CLU_2093780_0_0_6"/>
<dbReference type="OrthoDB" id="88903at2"/>
<reference evidence="1 2" key="1">
    <citation type="journal article" date="2011" name="BMC Genomics">
        <title>Insight into cross-talk between intra-amoebal pathogens.</title>
        <authorList>
            <person name="Gimenez G."/>
            <person name="Bertelli C."/>
            <person name="Moliner C."/>
            <person name="Robert C."/>
            <person name="Raoult D."/>
            <person name="Fournier P.E."/>
            <person name="Greub G."/>
        </authorList>
    </citation>
    <scope>NUCLEOTIDE SEQUENCE [LARGE SCALE GENOMIC DNA]</scope>
    <source>
        <strain evidence="1 2">LLAP12</strain>
    </source>
</reference>
<protein>
    <submittedName>
        <fullName evidence="1">Uncharacterized protein</fullName>
    </submittedName>
</protein>
<gene>
    <name evidence="1" type="ORF">LDG_6975</name>
</gene>
<proteinExistence type="predicted"/>
<evidence type="ECO:0000313" key="1">
    <source>
        <dbReference type="EMBL" id="EHL30830.1"/>
    </source>
</evidence>
<sequence>MLKNGMNEIKYKSLNSDNFTKETIKIILKQWIEKVENELNAQNISFYSQPRLVSVFYRYIQWSLSLGQDTRNKLSNFTVGFLQNKKISKEVKLLLIDNLKNEMYNKCITFSIIFVF</sequence>
<dbReference type="EMBL" id="JH413822">
    <property type="protein sequence ID" value="EHL30830.1"/>
    <property type="molecule type" value="Genomic_DNA"/>
</dbReference>
<dbReference type="STRING" id="658187.LDG_6975"/>
<dbReference type="Proteomes" id="UP000002770">
    <property type="component" value="Unassembled WGS sequence"/>
</dbReference>